<name>A0A9J5XTZ3_SOLCO</name>
<feature type="region of interest" description="Disordered" evidence="1">
    <location>
        <begin position="122"/>
        <end position="149"/>
    </location>
</feature>
<evidence type="ECO:0000313" key="3">
    <source>
        <dbReference type="Proteomes" id="UP000824120"/>
    </source>
</evidence>
<comment type="caution">
    <text evidence="2">The sequence shown here is derived from an EMBL/GenBank/DDBJ whole genome shotgun (WGS) entry which is preliminary data.</text>
</comment>
<reference evidence="2 3" key="1">
    <citation type="submission" date="2020-09" db="EMBL/GenBank/DDBJ databases">
        <title>De no assembly of potato wild relative species, Solanum commersonii.</title>
        <authorList>
            <person name="Cho K."/>
        </authorList>
    </citation>
    <scope>NUCLEOTIDE SEQUENCE [LARGE SCALE GENOMIC DNA]</scope>
    <source>
        <strain evidence="2">LZ3.2</strain>
        <tissue evidence="2">Leaf</tissue>
    </source>
</reference>
<dbReference type="AlphaFoldDB" id="A0A9J5XTZ3"/>
<evidence type="ECO:0000313" key="2">
    <source>
        <dbReference type="EMBL" id="KAG5590732.1"/>
    </source>
</evidence>
<protein>
    <submittedName>
        <fullName evidence="2">Uncharacterized protein</fullName>
    </submittedName>
</protein>
<dbReference type="EMBL" id="JACXVP010000008">
    <property type="protein sequence ID" value="KAG5590732.1"/>
    <property type="molecule type" value="Genomic_DNA"/>
</dbReference>
<proteinExistence type="predicted"/>
<organism evidence="2 3">
    <name type="scientific">Solanum commersonii</name>
    <name type="common">Commerson's wild potato</name>
    <name type="synonym">Commerson's nightshade</name>
    <dbReference type="NCBI Taxonomy" id="4109"/>
    <lineage>
        <taxon>Eukaryota</taxon>
        <taxon>Viridiplantae</taxon>
        <taxon>Streptophyta</taxon>
        <taxon>Embryophyta</taxon>
        <taxon>Tracheophyta</taxon>
        <taxon>Spermatophyta</taxon>
        <taxon>Magnoliopsida</taxon>
        <taxon>eudicotyledons</taxon>
        <taxon>Gunneridae</taxon>
        <taxon>Pentapetalae</taxon>
        <taxon>asterids</taxon>
        <taxon>lamiids</taxon>
        <taxon>Solanales</taxon>
        <taxon>Solanaceae</taxon>
        <taxon>Solanoideae</taxon>
        <taxon>Solaneae</taxon>
        <taxon>Solanum</taxon>
    </lineage>
</organism>
<sequence>MLRSSQASVIRPRSLPTSVNILRSFQAMVIKPMGNGSDKRLIIVPSSNPSLSLSLISRLVKDLKRHAMTIVQYEAQRVHWFVRGLTFSIRAYVFRAVREGPSFQSIVSTPKEAELMSLKEFGEPKRDHSSSQSYGASSGGKGWHRGSSSFRHRWPVHVSKLAAKSGPSA</sequence>
<dbReference type="Proteomes" id="UP000824120">
    <property type="component" value="Chromosome 8"/>
</dbReference>
<gene>
    <name evidence="2" type="ORF">H5410_041246</name>
</gene>
<keyword evidence="3" id="KW-1185">Reference proteome</keyword>
<evidence type="ECO:0000256" key="1">
    <source>
        <dbReference type="SAM" id="MobiDB-lite"/>
    </source>
</evidence>
<accession>A0A9J5XTZ3</accession>